<gene>
    <name evidence="2" type="ORF">LEA_04753</name>
</gene>
<dbReference type="GO" id="GO:0016772">
    <property type="term" value="F:transferase activity, transferring phosphorus-containing groups"/>
    <property type="evidence" value="ECO:0007669"/>
    <property type="project" value="InterPro"/>
</dbReference>
<proteinExistence type="predicted"/>
<dbReference type="InterPro" id="IPR036637">
    <property type="entry name" value="Phosphohistidine_dom_sf"/>
</dbReference>
<dbReference type="InterPro" id="IPR008279">
    <property type="entry name" value="PEP-util_enz_mobile_dom"/>
</dbReference>
<feature type="non-terminal residue" evidence="2">
    <location>
        <position position="30"/>
    </location>
</feature>
<protein>
    <submittedName>
        <fullName evidence="2">Protein containing PEP-utilizing enzyme, mobile region domain protein</fullName>
        <ecNumber evidence="2">2.7.-.-</ecNumber>
    </submittedName>
</protein>
<reference evidence="2" key="1">
    <citation type="journal article" date="2013" name="Environ. Microbiol.">
        <title>Microbiota from the distal guts of lean and obese adolescents exhibit partial functional redundancy besides clear differences in community structure.</title>
        <authorList>
            <person name="Ferrer M."/>
            <person name="Ruiz A."/>
            <person name="Lanza F."/>
            <person name="Haange S.B."/>
            <person name="Oberbach A."/>
            <person name="Till H."/>
            <person name="Bargiela R."/>
            <person name="Campoy C."/>
            <person name="Segura M.T."/>
            <person name="Richter M."/>
            <person name="von Bergen M."/>
            <person name="Seifert J."/>
            <person name="Suarez A."/>
        </authorList>
    </citation>
    <scope>NUCLEOTIDE SEQUENCE</scope>
</reference>
<keyword evidence="2" id="KW-0808">Transferase</keyword>
<organism evidence="2">
    <name type="scientific">human gut metagenome</name>
    <dbReference type="NCBI Taxonomy" id="408170"/>
    <lineage>
        <taxon>unclassified sequences</taxon>
        <taxon>metagenomes</taxon>
        <taxon>organismal metagenomes</taxon>
    </lineage>
</organism>
<dbReference type="AlphaFoldDB" id="K1UXK0"/>
<feature type="domain" description="PEP-utilising enzyme mobile" evidence="1">
    <location>
        <begin position="1"/>
        <end position="26"/>
    </location>
</feature>
<evidence type="ECO:0000259" key="1">
    <source>
        <dbReference type="Pfam" id="PF00391"/>
    </source>
</evidence>
<name>K1UXK0_9ZZZZ</name>
<dbReference type="EC" id="2.7.-.-" evidence="2"/>
<dbReference type="Gene3D" id="3.50.30.10">
    <property type="entry name" value="Phosphohistidine domain"/>
    <property type="match status" value="1"/>
</dbReference>
<comment type="caution">
    <text evidence="2">The sequence shown here is derived from an EMBL/GenBank/DDBJ whole genome shotgun (WGS) entry which is preliminary data.</text>
</comment>
<dbReference type="Pfam" id="PF00391">
    <property type="entry name" value="PEP-utilizers"/>
    <property type="match status" value="1"/>
</dbReference>
<sequence>MTSHAAVVARGMGTCCVSGCGDITMDEETR</sequence>
<dbReference type="EMBL" id="AJWY01003116">
    <property type="protein sequence ID" value="EKC76336.1"/>
    <property type="molecule type" value="Genomic_DNA"/>
</dbReference>
<accession>K1UXK0</accession>
<evidence type="ECO:0000313" key="2">
    <source>
        <dbReference type="EMBL" id="EKC76336.1"/>
    </source>
</evidence>
<dbReference type="SUPFAM" id="SSF52009">
    <property type="entry name" value="Phosphohistidine domain"/>
    <property type="match status" value="1"/>
</dbReference>